<keyword evidence="2" id="KW-1185">Reference proteome</keyword>
<proteinExistence type="predicted"/>
<name>A0A0F3GUK2_9BACT</name>
<dbReference type="PANTHER" id="PTHR34235:SF4">
    <property type="entry name" value="SLR0291 PROTEIN"/>
    <property type="match status" value="1"/>
</dbReference>
<dbReference type="InterPro" id="IPR002636">
    <property type="entry name" value="DUF29"/>
</dbReference>
<dbReference type="Proteomes" id="UP000033423">
    <property type="component" value="Unassembled WGS sequence"/>
</dbReference>
<dbReference type="EMBL" id="LACI01000978">
    <property type="protein sequence ID" value="KJU85541.1"/>
    <property type="molecule type" value="Genomic_DNA"/>
</dbReference>
<dbReference type="PATRIC" id="fig|29290.4.peg.2998"/>
<protein>
    <submittedName>
        <fullName evidence="1">Protein containing DUF29</fullName>
    </submittedName>
</protein>
<evidence type="ECO:0000313" key="2">
    <source>
        <dbReference type="Proteomes" id="UP000033423"/>
    </source>
</evidence>
<accession>A0A0F3GUK2</accession>
<reference evidence="1 2" key="1">
    <citation type="submission" date="2015-02" db="EMBL/GenBank/DDBJ databases">
        <title>Single-cell genomics of uncultivated deep-branching MTB reveals a conserved set of magnetosome genes.</title>
        <authorList>
            <person name="Kolinko S."/>
            <person name="Richter M."/>
            <person name="Glockner F.O."/>
            <person name="Brachmann A."/>
            <person name="Schuler D."/>
        </authorList>
    </citation>
    <scope>NUCLEOTIDE SEQUENCE [LARGE SCALE GENOMIC DNA]</scope>
    <source>
        <strain evidence="1">TM-1</strain>
    </source>
</reference>
<evidence type="ECO:0000313" key="1">
    <source>
        <dbReference type="EMBL" id="KJU85541.1"/>
    </source>
</evidence>
<dbReference type="Pfam" id="PF01724">
    <property type="entry name" value="DUF29"/>
    <property type="match status" value="1"/>
</dbReference>
<sequence>MTIGNMGAFKIFFARLLTSVPEVMLAYQYMDTLTHSGALTVSSLLQDTPGSSLLQDTPGSSLLQDPCGRGGCDFQPDALANPPLWENHASPPPGRSLYDVDFYQWVFYNADLLRQGRFTEIDLENIIEELESMARRDRRELFNRLAVLIMHMLKWQYQPNRRSESWSTTIGNQRTEIGSLLEDSPSLKYNIETVIAKGFIAAKRKFEVETGISANTLPETCPYTFEQLMDYGFLPE</sequence>
<organism evidence="1 2">
    <name type="scientific">Candidatus Magnetobacterium bavaricum</name>
    <dbReference type="NCBI Taxonomy" id="29290"/>
    <lineage>
        <taxon>Bacteria</taxon>
        <taxon>Pseudomonadati</taxon>
        <taxon>Nitrospirota</taxon>
        <taxon>Thermodesulfovibrionia</taxon>
        <taxon>Thermodesulfovibrionales</taxon>
        <taxon>Candidatus Magnetobacteriaceae</taxon>
        <taxon>Candidatus Magnetobacterium</taxon>
    </lineage>
</organism>
<comment type="caution">
    <text evidence="1">The sequence shown here is derived from an EMBL/GenBank/DDBJ whole genome shotgun (WGS) entry which is preliminary data.</text>
</comment>
<gene>
    <name evidence="1" type="ORF">MBAV_002264</name>
</gene>
<dbReference type="AlphaFoldDB" id="A0A0F3GUK2"/>
<dbReference type="Gene3D" id="1.20.1220.20">
    <property type="entry name" value="Uncharcterised protein PF01724"/>
    <property type="match status" value="1"/>
</dbReference>
<dbReference type="PANTHER" id="PTHR34235">
    <property type="entry name" value="SLR1203 PROTEIN-RELATED"/>
    <property type="match status" value="1"/>
</dbReference>